<protein>
    <submittedName>
        <fullName evidence="3">Uncharacterized protein</fullName>
    </submittedName>
</protein>
<evidence type="ECO:0000256" key="2">
    <source>
        <dbReference type="SAM" id="Phobius"/>
    </source>
</evidence>
<keyword evidence="2" id="KW-0472">Membrane</keyword>
<keyword evidence="4" id="KW-1185">Reference proteome</keyword>
<keyword evidence="2" id="KW-0812">Transmembrane</keyword>
<gene>
    <name evidence="3" type="ORF">A11A3_16395</name>
</gene>
<reference evidence="3 4" key="1">
    <citation type="journal article" date="2012" name="J. Bacteriol.">
        <title>Genome Sequence of the Alkane-Degrading Bacterium Alcanivorax hongdengensis Type Strain A-11-3.</title>
        <authorList>
            <person name="Lai Q."/>
            <person name="Shao Z."/>
        </authorList>
    </citation>
    <scope>NUCLEOTIDE SEQUENCE [LARGE SCALE GENOMIC DNA]</scope>
    <source>
        <strain evidence="3 4">A-11-3</strain>
    </source>
</reference>
<dbReference type="Proteomes" id="UP000010164">
    <property type="component" value="Unassembled WGS sequence"/>
</dbReference>
<dbReference type="EMBL" id="AMRJ01000044">
    <property type="protein sequence ID" value="EKF72913.1"/>
    <property type="molecule type" value="Genomic_DNA"/>
</dbReference>
<keyword evidence="2" id="KW-1133">Transmembrane helix</keyword>
<dbReference type="AlphaFoldDB" id="L0W888"/>
<feature type="transmembrane region" description="Helical" evidence="2">
    <location>
        <begin position="36"/>
        <end position="55"/>
    </location>
</feature>
<dbReference type="RefSeq" id="WP_008930444.1">
    <property type="nucleotide sequence ID" value="NZ_AMRJ01000044.1"/>
</dbReference>
<sequence>MRFWQDSHFHGPPRDKPHEERETPAGPRRVIERERWLLLVVVAMIVAAVAFAIYVGHEGQQARDAVHRINTMLSETPQARP</sequence>
<comment type="caution">
    <text evidence="3">The sequence shown here is derived from an EMBL/GenBank/DDBJ whole genome shotgun (WGS) entry which is preliminary data.</text>
</comment>
<feature type="region of interest" description="Disordered" evidence="1">
    <location>
        <begin position="1"/>
        <end position="27"/>
    </location>
</feature>
<dbReference type="PATRIC" id="fig|1177179.3.peg.3228"/>
<evidence type="ECO:0000256" key="1">
    <source>
        <dbReference type="SAM" id="MobiDB-lite"/>
    </source>
</evidence>
<accession>L0W888</accession>
<name>L0W888_9GAMM</name>
<organism evidence="3 4">
    <name type="scientific">Alcanivorax hongdengensis A-11-3</name>
    <dbReference type="NCBI Taxonomy" id="1177179"/>
    <lineage>
        <taxon>Bacteria</taxon>
        <taxon>Pseudomonadati</taxon>
        <taxon>Pseudomonadota</taxon>
        <taxon>Gammaproteobacteria</taxon>
        <taxon>Oceanospirillales</taxon>
        <taxon>Alcanivoracaceae</taxon>
        <taxon>Alcanivorax</taxon>
    </lineage>
</organism>
<evidence type="ECO:0000313" key="3">
    <source>
        <dbReference type="EMBL" id="EKF72913.1"/>
    </source>
</evidence>
<proteinExistence type="predicted"/>
<evidence type="ECO:0000313" key="4">
    <source>
        <dbReference type="Proteomes" id="UP000010164"/>
    </source>
</evidence>